<sequence length="196" mass="22020">MSVRNNSLFKTSIGSHASNFATVINRALNKILKPPLTLTKAVLHVCWPLIQLYVGLVGYVGTNPHLKGYKSKRLLTGLLEIESGQDAVIRTYRYERKISALINKLAECGNKDEGVIVPLELGAENKTTSNVLSANAYSIAYTRTQADILRIVYDTGNLSKRRKRRKWKDCSTISEKSLRNCSYILQHIHCLCCHPM</sequence>
<organism evidence="1 2">
    <name type="scientific">Catharanthus roseus</name>
    <name type="common">Madagascar periwinkle</name>
    <name type="synonym">Vinca rosea</name>
    <dbReference type="NCBI Taxonomy" id="4058"/>
    <lineage>
        <taxon>Eukaryota</taxon>
        <taxon>Viridiplantae</taxon>
        <taxon>Streptophyta</taxon>
        <taxon>Embryophyta</taxon>
        <taxon>Tracheophyta</taxon>
        <taxon>Spermatophyta</taxon>
        <taxon>Magnoliopsida</taxon>
        <taxon>eudicotyledons</taxon>
        <taxon>Gunneridae</taxon>
        <taxon>Pentapetalae</taxon>
        <taxon>asterids</taxon>
        <taxon>lamiids</taxon>
        <taxon>Gentianales</taxon>
        <taxon>Apocynaceae</taxon>
        <taxon>Rauvolfioideae</taxon>
        <taxon>Vinceae</taxon>
        <taxon>Catharanthinae</taxon>
        <taxon>Catharanthus</taxon>
    </lineage>
</organism>
<protein>
    <submittedName>
        <fullName evidence="1">Uncharacterized protein</fullName>
    </submittedName>
</protein>
<proteinExistence type="predicted"/>
<accession>A0ACC0AH06</accession>
<evidence type="ECO:0000313" key="2">
    <source>
        <dbReference type="Proteomes" id="UP001060085"/>
    </source>
</evidence>
<dbReference type="Proteomes" id="UP001060085">
    <property type="component" value="Linkage Group LG06"/>
</dbReference>
<comment type="caution">
    <text evidence="1">The sequence shown here is derived from an EMBL/GenBank/DDBJ whole genome shotgun (WGS) entry which is preliminary data.</text>
</comment>
<name>A0ACC0AH06_CATRO</name>
<gene>
    <name evidence="1" type="ORF">M9H77_27511</name>
</gene>
<keyword evidence="2" id="KW-1185">Reference proteome</keyword>
<dbReference type="EMBL" id="CM044706">
    <property type="protein sequence ID" value="KAI5658718.1"/>
    <property type="molecule type" value="Genomic_DNA"/>
</dbReference>
<reference evidence="2" key="1">
    <citation type="journal article" date="2023" name="Nat. Plants">
        <title>Single-cell RNA sequencing provides a high-resolution roadmap for understanding the multicellular compartmentation of specialized metabolism.</title>
        <authorList>
            <person name="Sun S."/>
            <person name="Shen X."/>
            <person name="Li Y."/>
            <person name="Li Y."/>
            <person name="Wang S."/>
            <person name="Li R."/>
            <person name="Zhang H."/>
            <person name="Shen G."/>
            <person name="Guo B."/>
            <person name="Wei J."/>
            <person name="Xu J."/>
            <person name="St-Pierre B."/>
            <person name="Chen S."/>
            <person name="Sun C."/>
        </authorList>
    </citation>
    <scope>NUCLEOTIDE SEQUENCE [LARGE SCALE GENOMIC DNA]</scope>
</reference>
<evidence type="ECO:0000313" key="1">
    <source>
        <dbReference type="EMBL" id="KAI5658718.1"/>
    </source>
</evidence>